<gene>
    <name evidence="1" type="ORF">SAMN05216167_12223</name>
</gene>
<organism evidence="1 2">
    <name type="scientific">Spirosoma endophyticum</name>
    <dbReference type="NCBI Taxonomy" id="662367"/>
    <lineage>
        <taxon>Bacteria</taxon>
        <taxon>Pseudomonadati</taxon>
        <taxon>Bacteroidota</taxon>
        <taxon>Cytophagia</taxon>
        <taxon>Cytophagales</taxon>
        <taxon>Cytophagaceae</taxon>
        <taxon>Spirosoma</taxon>
    </lineage>
</organism>
<sequence length="215" mass="24402">MATNCLSATWQSALLHKTVQRMKSTGITVTLALISFIAPADHRKDLLRARPCADMAIVAPNDPVQARQTVITFLVWYKTHIQVASRISLVNQKAGKPYSVNLPNGERYLAYLKSSHLLTDAYLNEWRIFFRQRNEGFQKIPQIEGPPTGFDYDLVLLTQDVDMMLASLKSLKIDTVTIVKNRATVTFTLFDAYQFRLIRSGNGWLINEILNISQE</sequence>
<dbReference type="AlphaFoldDB" id="A0A1I2EGM8"/>
<name>A0A1I2EGM8_9BACT</name>
<keyword evidence="2" id="KW-1185">Reference proteome</keyword>
<dbReference type="EMBL" id="FOLQ01000022">
    <property type="protein sequence ID" value="SFE92204.1"/>
    <property type="molecule type" value="Genomic_DNA"/>
</dbReference>
<dbReference type="Proteomes" id="UP000198598">
    <property type="component" value="Unassembled WGS sequence"/>
</dbReference>
<accession>A0A1I2EGM8</accession>
<proteinExistence type="predicted"/>
<dbReference type="STRING" id="662367.SAMN05216167_12223"/>
<evidence type="ECO:0000313" key="1">
    <source>
        <dbReference type="EMBL" id="SFE92204.1"/>
    </source>
</evidence>
<evidence type="ECO:0000313" key="2">
    <source>
        <dbReference type="Proteomes" id="UP000198598"/>
    </source>
</evidence>
<reference evidence="1 2" key="1">
    <citation type="submission" date="2016-10" db="EMBL/GenBank/DDBJ databases">
        <authorList>
            <person name="de Groot N.N."/>
        </authorList>
    </citation>
    <scope>NUCLEOTIDE SEQUENCE [LARGE SCALE GENOMIC DNA]</scope>
    <source>
        <strain evidence="1 2">DSM 26130</strain>
    </source>
</reference>
<evidence type="ECO:0008006" key="3">
    <source>
        <dbReference type="Google" id="ProtNLM"/>
    </source>
</evidence>
<protein>
    <recommendedName>
        <fullName evidence="3">DUF3828 domain-containing protein</fullName>
    </recommendedName>
</protein>